<comment type="subcellular location">
    <subcellularLocation>
        <location evidence="1">Endomembrane system</location>
        <topology evidence="1">Multi-pass membrane protein</topology>
    </subcellularLocation>
</comment>
<dbReference type="Gene3D" id="3.40.1110.10">
    <property type="entry name" value="Calcium-transporting ATPase, cytoplasmic domain N"/>
    <property type="match status" value="1"/>
</dbReference>
<evidence type="ECO:0000256" key="5">
    <source>
        <dbReference type="ARBA" id="ARBA00022692"/>
    </source>
</evidence>
<dbReference type="InterPro" id="IPR018303">
    <property type="entry name" value="ATPase_P-typ_P_site"/>
</dbReference>
<name>A0A196SH44_BLAHN</name>
<keyword evidence="7" id="KW-0547">Nucleotide-binding</keyword>
<dbReference type="Pfam" id="PF00689">
    <property type="entry name" value="Cation_ATPase_C"/>
    <property type="match status" value="1"/>
</dbReference>
<feature type="transmembrane region" description="Helical" evidence="21">
    <location>
        <begin position="925"/>
        <end position="947"/>
    </location>
</feature>
<feature type="transmembrane region" description="Helical" evidence="21">
    <location>
        <begin position="142"/>
        <end position="161"/>
    </location>
</feature>
<dbReference type="EC" id="7.2.2.10" evidence="2"/>
<feature type="transmembrane region" description="Helical" evidence="21">
    <location>
        <begin position="993"/>
        <end position="1020"/>
    </location>
</feature>
<dbReference type="GO" id="GO:0016887">
    <property type="term" value="F:ATP hydrolysis activity"/>
    <property type="evidence" value="ECO:0007669"/>
    <property type="project" value="InterPro"/>
</dbReference>
<dbReference type="SFLD" id="SFLDF00027">
    <property type="entry name" value="p-type_atpase"/>
    <property type="match status" value="1"/>
</dbReference>
<comment type="catalytic activity">
    <reaction evidence="19">
        <text>Na(+)(in) + ATP + H2O = Na(+)(out) + ADP + phosphate + H(+)</text>
        <dbReference type="Rhea" id="RHEA:14633"/>
        <dbReference type="ChEBI" id="CHEBI:15377"/>
        <dbReference type="ChEBI" id="CHEBI:15378"/>
        <dbReference type="ChEBI" id="CHEBI:29101"/>
        <dbReference type="ChEBI" id="CHEBI:30616"/>
        <dbReference type="ChEBI" id="CHEBI:43474"/>
        <dbReference type="ChEBI" id="CHEBI:456216"/>
        <dbReference type="EC" id="7.2.2.3"/>
    </reaction>
    <physiologicalReaction direction="left-to-right" evidence="19">
        <dbReference type="Rhea" id="RHEA:14634"/>
    </physiologicalReaction>
</comment>
<evidence type="ECO:0000256" key="13">
    <source>
        <dbReference type="ARBA" id="ARBA00023053"/>
    </source>
</evidence>
<dbReference type="Pfam" id="PF00690">
    <property type="entry name" value="Cation_ATPase_N"/>
    <property type="match status" value="1"/>
</dbReference>
<dbReference type="SUPFAM" id="SSF81660">
    <property type="entry name" value="Metal cation-transporting ATPase, ATP-binding domain N"/>
    <property type="match status" value="1"/>
</dbReference>
<evidence type="ECO:0000256" key="3">
    <source>
        <dbReference type="ARBA" id="ARBA00022448"/>
    </source>
</evidence>
<keyword evidence="15 21" id="KW-0472">Membrane</keyword>
<dbReference type="InterPro" id="IPR004014">
    <property type="entry name" value="ATPase_P-typ_cation-transptr_N"/>
</dbReference>
<dbReference type="GO" id="GO:0005388">
    <property type="term" value="F:P-type calcium transporter activity"/>
    <property type="evidence" value="ECO:0007669"/>
    <property type="project" value="UniProtKB-EC"/>
</dbReference>
<dbReference type="PANTHER" id="PTHR24093:SF369">
    <property type="entry name" value="CALCIUM-TRANSPORTING ATPASE"/>
    <property type="match status" value="1"/>
</dbReference>
<comment type="caution">
    <text evidence="25">The sequence shown here is derived from an EMBL/GenBank/DDBJ whole genome shotgun (WGS) entry which is preliminary data.</text>
</comment>
<evidence type="ECO:0000256" key="11">
    <source>
        <dbReference type="ARBA" id="ARBA00022967"/>
    </source>
</evidence>
<dbReference type="PANTHER" id="PTHR24093">
    <property type="entry name" value="CATION TRANSPORTING ATPASE"/>
    <property type="match status" value="1"/>
</dbReference>
<dbReference type="InterPro" id="IPR036412">
    <property type="entry name" value="HAD-like_sf"/>
</dbReference>
<dbReference type="InterPro" id="IPR001757">
    <property type="entry name" value="P_typ_ATPase"/>
</dbReference>
<dbReference type="GO" id="GO:0005524">
    <property type="term" value="F:ATP binding"/>
    <property type="evidence" value="ECO:0007669"/>
    <property type="project" value="UniProtKB-KW"/>
</dbReference>
<dbReference type="Proteomes" id="UP000078348">
    <property type="component" value="Unassembled WGS sequence"/>
</dbReference>
<proteinExistence type="predicted"/>
<evidence type="ECO:0000313" key="25">
    <source>
        <dbReference type="EMBL" id="OAO15631.1"/>
    </source>
</evidence>
<keyword evidence="16" id="KW-0739">Sodium transport</keyword>
<dbReference type="SUPFAM" id="SSF81653">
    <property type="entry name" value="Calcium ATPase, transduction domain A"/>
    <property type="match status" value="1"/>
</dbReference>
<keyword evidence="14" id="KW-0406">Ion transport</keyword>
<dbReference type="InterPro" id="IPR008250">
    <property type="entry name" value="ATPase_P-typ_transduc_dom_A_sf"/>
</dbReference>
<evidence type="ECO:0000256" key="8">
    <source>
        <dbReference type="ARBA" id="ARBA00022837"/>
    </source>
</evidence>
<keyword evidence="8" id="KW-0106">Calcium</keyword>
<dbReference type="FunFam" id="1.20.1110.10:FF:000039">
    <property type="entry name" value="Calcium-transporting ATPase"/>
    <property type="match status" value="1"/>
</dbReference>
<reference evidence="25 26" key="1">
    <citation type="submission" date="2016-05" db="EMBL/GenBank/DDBJ databases">
        <title>Nuclear genome of Blastocystis sp. subtype 1 NandII.</title>
        <authorList>
            <person name="Gentekaki E."/>
            <person name="Curtis B."/>
            <person name="Stairs C."/>
            <person name="Eme L."/>
            <person name="Herman E."/>
            <person name="Klimes V."/>
            <person name="Arias M.C."/>
            <person name="Elias M."/>
            <person name="Hilliou F."/>
            <person name="Klute M."/>
            <person name="Malik S.-B."/>
            <person name="Pightling A."/>
            <person name="Rachubinski R."/>
            <person name="Salas D."/>
            <person name="Schlacht A."/>
            <person name="Suga H."/>
            <person name="Archibald J."/>
            <person name="Ball S.G."/>
            <person name="Clark G."/>
            <person name="Dacks J."/>
            <person name="Van Der Giezen M."/>
            <person name="Tsaousis A."/>
            <person name="Roger A."/>
        </authorList>
    </citation>
    <scope>NUCLEOTIDE SEQUENCE [LARGE SCALE GENOMIC DNA]</scope>
    <source>
        <strain evidence="26">ATCC 50177 / NandII</strain>
    </source>
</reference>
<dbReference type="InterPro" id="IPR006068">
    <property type="entry name" value="ATPase_P-typ_cation-transptr_C"/>
</dbReference>
<evidence type="ECO:0000259" key="23">
    <source>
        <dbReference type="Pfam" id="PF00689"/>
    </source>
</evidence>
<dbReference type="Pfam" id="PF13246">
    <property type="entry name" value="Cation_ATPase"/>
    <property type="match status" value="1"/>
</dbReference>
<keyword evidence="9" id="KW-0067">ATP-binding</keyword>
<feature type="domain" description="Cation-transporting P-type ATPase C-terminal" evidence="23">
    <location>
        <begin position="950"/>
        <end position="1129"/>
    </location>
</feature>
<feature type="domain" description="P-type ATPase A" evidence="22">
    <location>
        <begin position="180"/>
        <end position="278"/>
    </location>
</feature>
<feature type="transmembrane region" description="Helical" evidence="21">
    <location>
        <begin position="348"/>
        <end position="374"/>
    </location>
</feature>
<evidence type="ECO:0000256" key="14">
    <source>
        <dbReference type="ARBA" id="ARBA00023065"/>
    </source>
</evidence>
<evidence type="ECO:0000256" key="18">
    <source>
        <dbReference type="ARBA" id="ARBA00048694"/>
    </source>
</evidence>
<feature type="transmembrane region" description="Helical" evidence="21">
    <location>
        <begin position="1108"/>
        <end position="1128"/>
    </location>
</feature>
<evidence type="ECO:0000256" key="7">
    <source>
        <dbReference type="ARBA" id="ARBA00022741"/>
    </source>
</evidence>
<gene>
    <name evidence="25" type="ORF">AV274_2705</name>
</gene>
<dbReference type="InterPro" id="IPR023299">
    <property type="entry name" value="ATPase_P-typ_cyto_dom_N"/>
</dbReference>
<dbReference type="SFLD" id="SFLDG00002">
    <property type="entry name" value="C1.7:_P-type_atpase_like"/>
    <property type="match status" value="1"/>
</dbReference>
<dbReference type="GO" id="GO:0008554">
    <property type="term" value="F:P-type sodium transporter activity"/>
    <property type="evidence" value="ECO:0007669"/>
    <property type="project" value="UniProtKB-EC"/>
</dbReference>
<evidence type="ECO:0000256" key="12">
    <source>
        <dbReference type="ARBA" id="ARBA00022989"/>
    </source>
</evidence>
<evidence type="ECO:0000256" key="17">
    <source>
        <dbReference type="ARBA" id="ARBA00035029"/>
    </source>
</evidence>
<dbReference type="InterPro" id="IPR059000">
    <property type="entry name" value="ATPase_P-type_domA"/>
</dbReference>
<feature type="transmembrane region" description="Helical" evidence="21">
    <location>
        <begin position="953"/>
        <end position="973"/>
    </location>
</feature>
<dbReference type="SFLD" id="SFLDS00003">
    <property type="entry name" value="Haloacid_Dehalogenase"/>
    <property type="match status" value="1"/>
</dbReference>
<dbReference type="Pfam" id="PF00122">
    <property type="entry name" value="E1-E2_ATPase"/>
    <property type="match status" value="1"/>
</dbReference>
<keyword evidence="5 21" id="KW-0812">Transmembrane</keyword>
<keyword evidence="11" id="KW-1278">Translocase</keyword>
<evidence type="ECO:0000256" key="10">
    <source>
        <dbReference type="ARBA" id="ARBA00022842"/>
    </source>
</evidence>
<feature type="domain" description="Cation-transporting P-type ATPase N-terminal" evidence="24">
    <location>
        <begin position="61"/>
        <end position="128"/>
    </location>
</feature>
<evidence type="ECO:0000256" key="20">
    <source>
        <dbReference type="ARBA" id="ARBA00067200"/>
    </source>
</evidence>
<keyword evidence="6" id="KW-0479">Metal-binding</keyword>
<dbReference type="GO" id="GO:0046872">
    <property type="term" value="F:metal ion binding"/>
    <property type="evidence" value="ECO:0007669"/>
    <property type="project" value="UniProtKB-KW"/>
</dbReference>
<dbReference type="FunFam" id="3.40.50.1000:FF:000001">
    <property type="entry name" value="Phospholipid-transporting ATPase IC"/>
    <property type="match status" value="1"/>
</dbReference>
<protein>
    <recommendedName>
        <fullName evidence="20">P-type sodium-transporting ATPase4</fullName>
        <ecNumber evidence="2">7.2.2.10</ecNumber>
        <ecNumber evidence="17">7.2.2.3</ecNumber>
    </recommendedName>
</protein>
<feature type="transmembrane region" description="Helical" evidence="21">
    <location>
        <begin position="1040"/>
        <end position="1056"/>
    </location>
</feature>
<dbReference type="InterPro" id="IPR023214">
    <property type="entry name" value="HAD_sf"/>
</dbReference>
<keyword evidence="10" id="KW-0460">Magnesium</keyword>
<dbReference type="PROSITE" id="PS00154">
    <property type="entry name" value="ATPASE_E1_E2"/>
    <property type="match status" value="1"/>
</dbReference>
<keyword evidence="26" id="KW-1185">Reference proteome</keyword>
<dbReference type="GO" id="GO:0005886">
    <property type="term" value="C:plasma membrane"/>
    <property type="evidence" value="ECO:0007669"/>
    <property type="project" value="TreeGrafter"/>
</dbReference>
<evidence type="ECO:0000256" key="19">
    <source>
        <dbReference type="ARBA" id="ARBA00049499"/>
    </source>
</evidence>
<sequence>MQSKEQNVELTNICVVHSGNDNAGMYTLSPDDLGAPTATKKDALFDWQFENDGKDTVARFGGVQKLMENFGTDEKKGLTTEMANDPKREEIYGSNKRSERKGVSYWYLIWIGMHDFTMILLTISATISIILGIKTEGWDDGWYDGIAIIAAILVCLNVSAINDLQKDKQFRVLNAENNRMQVTVIRDGERKLIPIDDLVAGDIVQVSAGDTVPADGIFLTGSKVKMDESKLTGESDQIEKGEKNPFIVSSTECHEGSLTMLVTAVGPNSVFGRMRTMIESEGEGFTPLQVKLARLAKQLSMVGGVMAVITVVLIVAKHLYHWLRGEGNTDVSGNPVWLSSDWSAMVDAFTTGVAILVLAIPEGLPLAVTIALAYSVKKMMKDNNLVRHLSACETMGGANTICSDKTGTLTQNKMTVMQGWVYNDKEDAKLMNALTTGSEEEYAAFIANCTAMNATVKDLLIDDAVLNNEGFLATDEDGKEKGVGSALDIALLHWTRRLGFDYTAVRAKYPLLKKEDGEAAVGIMHRHPFHSNRKRSSLVVRLPDGRYRLFVKGAPEMVIRLCDRVMMNNGELKELTGSFQEDAKGALTGEGSRMKLVKYCIYPMARQALRVLAFAYRDFDAAQDWDAMVQYATEEQKGVGDCPAVEDKLTLLAFLGFQDPVRPEVPDAVLACQKAGIFVRMVTGDSMETAKAIARQCNIYHNEPWKDANGKEWPTGRAILGSQFREIAGGLVLPPHFYHECHCKDCSNDKYFVKDYKTPAYPTHFGYPSIVGHMEEHCKDWTAEALAKRGEGKSQCTKECKERGCMYQVKNPHDARQLQQFMVVKNQGQFDQFVDTLQVMARSAPTDKHLLVTGLMERHQVVAVTGDGTNDGPALAKSNVGFAMGITGTSVAKDASDIVLMDDNFVSIVKAVMWGRNVYDSIRKFLQFQLTVSFVACAVSFVSAAFLEESPLTAVQVLWINLVMDTLAALALATESPTPKLLDRLPYGKNESLISNVIVRNLLMQLLFHLGVLLTVVFYGHKMFNIPIGSNLGQQVDSEIQFTMVFNSFVFMEMFNEINSRRINNEANVFENMGSNAMFYSIFIISLVMQVLLVQFAGRVFNTHPLSLGQHLFCILMGVLTLPLYQLVRTIPASWFVEVGGRKDDAFVIPKETIFTGRNSLAKSRLGSVISGQYVGSAAMPRVFTQ</sequence>
<dbReference type="OrthoDB" id="116380at2759"/>
<organism evidence="25 26">
    <name type="scientific">Blastocystis sp. subtype 1 (strain ATCC 50177 / NandII)</name>
    <dbReference type="NCBI Taxonomy" id="478820"/>
    <lineage>
        <taxon>Eukaryota</taxon>
        <taxon>Sar</taxon>
        <taxon>Stramenopiles</taxon>
        <taxon>Bigyra</taxon>
        <taxon>Opalozoa</taxon>
        <taxon>Opalinata</taxon>
        <taxon>Blastocystidae</taxon>
        <taxon>Blastocystis</taxon>
    </lineage>
</organism>
<accession>A0A196SH44</accession>
<dbReference type="NCBIfam" id="TIGR01494">
    <property type="entry name" value="ATPase_P-type"/>
    <property type="match status" value="3"/>
</dbReference>
<evidence type="ECO:0000256" key="9">
    <source>
        <dbReference type="ARBA" id="ARBA00022840"/>
    </source>
</evidence>
<evidence type="ECO:0000256" key="6">
    <source>
        <dbReference type="ARBA" id="ARBA00022723"/>
    </source>
</evidence>
<comment type="catalytic activity">
    <reaction evidence="18">
        <text>Ca(2+)(in) + ATP + H2O = Ca(2+)(out) + ADP + phosphate + H(+)</text>
        <dbReference type="Rhea" id="RHEA:18105"/>
        <dbReference type="ChEBI" id="CHEBI:15377"/>
        <dbReference type="ChEBI" id="CHEBI:15378"/>
        <dbReference type="ChEBI" id="CHEBI:29108"/>
        <dbReference type="ChEBI" id="CHEBI:30616"/>
        <dbReference type="ChEBI" id="CHEBI:43474"/>
        <dbReference type="ChEBI" id="CHEBI:456216"/>
        <dbReference type="EC" id="7.2.2.10"/>
    </reaction>
</comment>
<dbReference type="SUPFAM" id="SSF81665">
    <property type="entry name" value="Calcium ATPase, transmembrane domain M"/>
    <property type="match status" value="1"/>
</dbReference>
<keyword evidence="3" id="KW-0813">Transport</keyword>
<dbReference type="AlphaFoldDB" id="A0A196SH44"/>
<dbReference type="STRING" id="478820.A0A196SH44"/>
<dbReference type="EMBL" id="LXWW01000129">
    <property type="protein sequence ID" value="OAO15631.1"/>
    <property type="molecule type" value="Genomic_DNA"/>
</dbReference>
<dbReference type="Gene3D" id="2.70.150.10">
    <property type="entry name" value="Calcium-transporting ATPase, cytoplasmic transduction domain A"/>
    <property type="match status" value="1"/>
</dbReference>
<evidence type="ECO:0000259" key="24">
    <source>
        <dbReference type="Pfam" id="PF00690"/>
    </source>
</evidence>
<feature type="transmembrane region" description="Helical" evidence="21">
    <location>
        <begin position="299"/>
        <end position="320"/>
    </location>
</feature>
<keyword evidence="13" id="KW-0915">Sodium</keyword>
<evidence type="ECO:0000313" key="26">
    <source>
        <dbReference type="Proteomes" id="UP000078348"/>
    </source>
</evidence>
<keyword evidence="4" id="KW-0109">Calcium transport</keyword>
<keyword evidence="12 21" id="KW-1133">Transmembrane helix</keyword>
<feature type="transmembrane region" description="Helical" evidence="21">
    <location>
        <begin position="1077"/>
        <end position="1096"/>
    </location>
</feature>
<evidence type="ECO:0000256" key="15">
    <source>
        <dbReference type="ARBA" id="ARBA00023136"/>
    </source>
</evidence>
<dbReference type="PRINTS" id="PR00119">
    <property type="entry name" value="CATATPASE"/>
</dbReference>
<evidence type="ECO:0000259" key="22">
    <source>
        <dbReference type="Pfam" id="PF00122"/>
    </source>
</evidence>
<dbReference type="Gene3D" id="3.40.50.1000">
    <property type="entry name" value="HAD superfamily/HAD-like"/>
    <property type="match status" value="2"/>
</dbReference>
<dbReference type="InterPro" id="IPR044492">
    <property type="entry name" value="P_typ_ATPase_HD_dom"/>
</dbReference>
<evidence type="ECO:0000256" key="16">
    <source>
        <dbReference type="ARBA" id="ARBA00023201"/>
    </source>
</evidence>
<dbReference type="SUPFAM" id="SSF56784">
    <property type="entry name" value="HAD-like"/>
    <property type="match status" value="1"/>
</dbReference>
<evidence type="ECO:0000256" key="4">
    <source>
        <dbReference type="ARBA" id="ARBA00022568"/>
    </source>
</evidence>
<feature type="transmembrane region" description="Helical" evidence="21">
    <location>
        <begin position="105"/>
        <end position="130"/>
    </location>
</feature>
<dbReference type="Gene3D" id="1.20.1110.10">
    <property type="entry name" value="Calcium-transporting ATPase, transmembrane domain"/>
    <property type="match status" value="2"/>
</dbReference>
<evidence type="ECO:0000256" key="1">
    <source>
        <dbReference type="ARBA" id="ARBA00004127"/>
    </source>
</evidence>
<evidence type="ECO:0000256" key="2">
    <source>
        <dbReference type="ARBA" id="ARBA00012790"/>
    </source>
</evidence>
<dbReference type="InterPro" id="IPR023298">
    <property type="entry name" value="ATPase_P-typ_TM_dom_sf"/>
</dbReference>
<dbReference type="EC" id="7.2.2.3" evidence="17"/>
<evidence type="ECO:0000256" key="21">
    <source>
        <dbReference type="SAM" id="Phobius"/>
    </source>
</evidence>
<dbReference type="GO" id="GO:0012505">
    <property type="term" value="C:endomembrane system"/>
    <property type="evidence" value="ECO:0007669"/>
    <property type="project" value="UniProtKB-SubCell"/>
</dbReference>